<dbReference type="Gramene" id="ONI21554">
    <property type="protein sequence ID" value="ONI21554"/>
    <property type="gene ID" value="PRUPE_2G072400"/>
</dbReference>
<evidence type="ECO:0000313" key="1">
    <source>
        <dbReference type="EMBL" id="ONI21554.1"/>
    </source>
</evidence>
<gene>
    <name evidence="1" type="ORF">PRUPE_2G072400</name>
</gene>
<protein>
    <submittedName>
        <fullName evidence="1">Uncharacterized protein</fullName>
    </submittedName>
</protein>
<proteinExistence type="predicted"/>
<dbReference type="Proteomes" id="UP000006882">
    <property type="component" value="Chromosome G2"/>
</dbReference>
<reference evidence="1 2" key="1">
    <citation type="journal article" date="2013" name="Nat. Genet.">
        <title>The high-quality draft genome of peach (Prunus persica) identifies unique patterns of genetic diversity, domestication and genome evolution.</title>
        <authorList>
            <consortium name="International Peach Genome Initiative"/>
            <person name="Verde I."/>
            <person name="Abbott A.G."/>
            <person name="Scalabrin S."/>
            <person name="Jung S."/>
            <person name="Shu S."/>
            <person name="Marroni F."/>
            <person name="Zhebentyayeva T."/>
            <person name="Dettori M.T."/>
            <person name="Grimwood J."/>
            <person name="Cattonaro F."/>
            <person name="Zuccolo A."/>
            <person name="Rossini L."/>
            <person name="Jenkins J."/>
            <person name="Vendramin E."/>
            <person name="Meisel L.A."/>
            <person name="Decroocq V."/>
            <person name="Sosinski B."/>
            <person name="Prochnik S."/>
            <person name="Mitros T."/>
            <person name="Policriti A."/>
            <person name="Cipriani G."/>
            <person name="Dondini L."/>
            <person name="Ficklin S."/>
            <person name="Goodstein D.M."/>
            <person name="Xuan P."/>
            <person name="Del Fabbro C."/>
            <person name="Aramini V."/>
            <person name="Copetti D."/>
            <person name="Gonzalez S."/>
            <person name="Horner D.S."/>
            <person name="Falchi R."/>
            <person name="Lucas S."/>
            <person name="Mica E."/>
            <person name="Maldonado J."/>
            <person name="Lazzari B."/>
            <person name="Bielenberg D."/>
            <person name="Pirona R."/>
            <person name="Miculan M."/>
            <person name="Barakat A."/>
            <person name="Testolin R."/>
            <person name="Stella A."/>
            <person name="Tartarini S."/>
            <person name="Tonutti P."/>
            <person name="Arus P."/>
            <person name="Orellana A."/>
            <person name="Wells C."/>
            <person name="Main D."/>
            <person name="Vizzotto G."/>
            <person name="Silva H."/>
            <person name="Salamini F."/>
            <person name="Schmutz J."/>
            <person name="Morgante M."/>
            <person name="Rokhsar D.S."/>
        </authorList>
    </citation>
    <scope>NUCLEOTIDE SEQUENCE [LARGE SCALE GENOMIC DNA]</scope>
    <source>
        <strain evidence="2">cv. Nemared</strain>
    </source>
</reference>
<name>A0A251QCK3_PRUPE</name>
<dbReference type="AlphaFoldDB" id="A0A251QCK3"/>
<organism evidence="1 2">
    <name type="scientific">Prunus persica</name>
    <name type="common">Peach</name>
    <name type="synonym">Amygdalus persica</name>
    <dbReference type="NCBI Taxonomy" id="3760"/>
    <lineage>
        <taxon>Eukaryota</taxon>
        <taxon>Viridiplantae</taxon>
        <taxon>Streptophyta</taxon>
        <taxon>Embryophyta</taxon>
        <taxon>Tracheophyta</taxon>
        <taxon>Spermatophyta</taxon>
        <taxon>Magnoliopsida</taxon>
        <taxon>eudicotyledons</taxon>
        <taxon>Gunneridae</taxon>
        <taxon>Pentapetalae</taxon>
        <taxon>rosids</taxon>
        <taxon>fabids</taxon>
        <taxon>Rosales</taxon>
        <taxon>Rosaceae</taxon>
        <taxon>Amygdaloideae</taxon>
        <taxon>Amygdaleae</taxon>
        <taxon>Prunus</taxon>
    </lineage>
</organism>
<accession>A0A251QCK3</accession>
<sequence length="75" mass="8999">MSKEKALNMEEDKANTQPRLVFMKQEDKLLMKLSMWQVNYIEINKRKKQEEENEDYECGLPRETSGGEETICFFF</sequence>
<dbReference type="EMBL" id="CM007652">
    <property type="protein sequence ID" value="ONI21554.1"/>
    <property type="molecule type" value="Genomic_DNA"/>
</dbReference>
<evidence type="ECO:0000313" key="2">
    <source>
        <dbReference type="Proteomes" id="UP000006882"/>
    </source>
</evidence>
<keyword evidence="2" id="KW-1185">Reference proteome</keyword>